<proteinExistence type="inferred from homology"/>
<keyword evidence="4" id="KW-0812">Transmembrane</keyword>
<keyword evidence="1 3" id="KW-0560">Oxidoreductase</keyword>
<keyword evidence="2 3" id="KW-0408">Iron</keyword>
<keyword evidence="2 3" id="KW-0479">Metal-binding</keyword>
<evidence type="ECO:0000313" key="5">
    <source>
        <dbReference type="EMBL" id="PWA81804.1"/>
    </source>
</evidence>
<dbReference type="PRINTS" id="PR00463">
    <property type="entry name" value="EP450I"/>
</dbReference>
<organism evidence="5 6">
    <name type="scientific">Artemisia annua</name>
    <name type="common">Sweet wormwood</name>
    <dbReference type="NCBI Taxonomy" id="35608"/>
    <lineage>
        <taxon>Eukaryota</taxon>
        <taxon>Viridiplantae</taxon>
        <taxon>Streptophyta</taxon>
        <taxon>Embryophyta</taxon>
        <taxon>Tracheophyta</taxon>
        <taxon>Spermatophyta</taxon>
        <taxon>Magnoliopsida</taxon>
        <taxon>eudicotyledons</taxon>
        <taxon>Gunneridae</taxon>
        <taxon>Pentapetalae</taxon>
        <taxon>asterids</taxon>
        <taxon>campanulids</taxon>
        <taxon>Asterales</taxon>
        <taxon>Asteraceae</taxon>
        <taxon>Asteroideae</taxon>
        <taxon>Anthemideae</taxon>
        <taxon>Artemisiinae</taxon>
        <taxon>Artemisia</taxon>
    </lineage>
</organism>
<keyword evidence="4" id="KW-1133">Transmembrane helix</keyword>
<sequence>MAASSHSSLWEEAISNKHEVALAVFVGTLVILAISWYKRSNSSTGKGTPPLPPGPKGLPIVGYLPFLSPNLHHEFAKMANQDPQNWANPSEFNPGRFLNNNGSEKWDYSGTNSTYFPFGSGRRRCPGIPLGEKMMMHILASLMHSFDWSLPKGEKLDLSDKFGIAMKKKMPLVIIPSPRLNDLSLYS</sequence>
<name>A0A2U1P7T4_ARTAN</name>
<keyword evidence="3" id="KW-0503">Monooxygenase</keyword>
<comment type="caution">
    <text evidence="5">The sequence shown here is derived from an EMBL/GenBank/DDBJ whole genome shotgun (WGS) entry which is preliminary data.</text>
</comment>
<evidence type="ECO:0000313" key="6">
    <source>
        <dbReference type="Proteomes" id="UP000245207"/>
    </source>
</evidence>
<keyword evidence="6" id="KW-1185">Reference proteome</keyword>
<dbReference type="GO" id="GO:0005506">
    <property type="term" value="F:iron ion binding"/>
    <property type="evidence" value="ECO:0007669"/>
    <property type="project" value="InterPro"/>
</dbReference>
<feature type="binding site" description="axial binding residue" evidence="2">
    <location>
        <position position="125"/>
    </location>
    <ligand>
        <name>heme</name>
        <dbReference type="ChEBI" id="CHEBI:30413"/>
    </ligand>
    <ligandPart>
        <name>Fe</name>
        <dbReference type="ChEBI" id="CHEBI:18248"/>
    </ligandPart>
</feature>
<dbReference type="STRING" id="35608.A0A2U1P7T4"/>
<dbReference type="SUPFAM" id="SSF48264">
    <property type="entry name" value="Cytochrome P450"/>
    <property type="match status" value="1"/>
</dbReference>
<reference evidence="5 6" key="1">
    <citation type="journal article" date="2018" name="Mol. Plant">
        <title>The genome of Artemisia annua provides insight into the evolution of Asteraceae family and artemisinin biosynthesis.</title>
        <authorList>
            <person name="Shen Q."/>
            <person name="Zhang L."/>
            <person name="Liao Z."/>
            <person name="Wang S."/>
            <person name="Yan T."/>
            <person name="Shi P."/>
            <person name="Liu M."/>
            <person name="Fu X."/>
            <person name="Pan Q."/>
            <person name="Wang Y."/>
            <person name="Lv Z."/>
            <person name="Lu X."/>
            <person name="Zhang F."/>
            <person name="Jiang W."/>
            <person name="Ma Y."/>
            <person name="Chen M."/>
            <person name="Hao X."/>
            <person name="Li L."/>
            <person name="Tang Y."/>
            <person name="Lv G."/>
            <person name="Zhou Y."/>
            <person name="Sun X."/>
            <person name="Brodelius P.E."/>
            <person name="Rose J.K.C."/>
            <person name="Tang K."/>
        </authorList>
    </citation>
    <scope>NUCLEOTIDE SEQUENCE [LARGE SCALE GENOMIC DNA]</scope>
    <source>
        <strain evidence="6">cv. Huhao1</strain>
        <tissue evidence="5">Leaf</tissue>
    </source>
</reference>
<dbReference type="PANTHER" id="PTHR47951:SF7">
    <property type="entry name" value="FLAVONOID 3',5'-HYDROXYLASE-LIKE ISOFORM X1"/>
    <property type="match status" value="1"/>
</dbReference>
<keyword evidence="2 3" id="KW-0349">Heme</keyword>
<dbReference type="GO" id="GO:0020037">
    <property type="term" value="F:heme binding"/>
    <property type="evidence" value="ECO:0007669"/>
    <property type="project" value="InterPro"/>
</dbReference>
<evidence type="ECO:0000256" key="1">
    <source>
        <dbReference type="ARBA" id="ARBA00023002"/>
    </source>
</evidence>
<comment type="cofactor">
    <cofactor evidence="2">
        <name>heme</name>
        <dbReference type="ChEBI" id="CHEBI:30413"/>
    </cofactor>
</comment>
<dbReference type="InterPro" id="IPR017972">
    <property type="entry name" value="Cyt_P450_CS"/>
</dbReference>
<feature type="transmembrane region" description="Helical" evidence="4">
    <location>
        <begin position="20"/>
        <end position="37"/>
    </location>
</feature>
<dbReference type="Pfam" id="PF00067">
    <property type="entry name" value="p450"/>
    <property type="match status" value="1"/>
</dbReference>
<evidence type="ECO:0000256" key="2">
    <source>
        <dbReference type="PIRSR" id="PIRSR602401-1"/>
    </source>
</evidence>
<protein>
    <submittedName>
        <fullName evidence="5">Cytochrome P450-like protein</fullName>
    </submittedName>
</protein>
<gene>
    <name evidence="5" type="ORF">CTI12_AA184300</name>
</gene>
<dbReference type="Gene3D" id="1.10.630.10">
    <property type="entry name" value="Cytochrome P450"/>
    <property type="match status" value="1"/>
</dbReference>
<dbReference type="Proteomes" id="UP000245207">
    <property type="component" value="Unassembled WGS sequence"/>
</dbReference>
<comment type="similarity">
    <text evidence="3">Belongs to the cytochrome P450 family.</text>
</comment>
<dbReference type="EMBL" id="PKPP01001548">
    <property type="protein sequence ID" value="PWA81804.1"/>
    <property type="molecule type" value="Genomic_DNA"/>
</dbReference>
<dbReference type="OrthoDB" id="507451at2759"/>
<dbReference type="InterPro" id="IPR036396">
    <property type="entry name" value="Cyt_P450_sf"/>
</dbReference>
<dbReference type="PROSITE" id="PS00086">
    <property type="entry name" value="CYTOCHROME_P450"/>
    <property type="match status" value="1"/>
</dbReference>
<dbReference type="GO" id="GO:0004497">
    <property type="term" value="F:monooxygenase activity"/>
    <property type="evidence" value="ECO:0007669"/>
    <property type="project" value="UniProtKB-KW"/>
</dbReference>
<dbReference type="InterPro" id="IPR001128">
    <property type="entry name" value="Cyt_P450"/>
</dbReference>
<keyword evidence="4" id="KW-0472">Membrane</keyword>
<dbReference type="GO" id="GO:0016705">
    <property type="term" value="F:oxidoreductase activity, acting on paired donors, with incorporation or reduction of molecular oxygen"/>
    <property type="evidence" value="ECO:0007669"/>
    <property type="project" value="InterPro"/>
</dbReference>
<dbReference type="PANTHER" id="PTHR47951">
    <property type="entry name" value="OS08G0547900 PROTEIN"/>
    <property type="match status" value="1"/>
</dbReference>
<dbReference type="AlphaFoldDB" id="A0A2U1P7T4"/>
<dbReference type="InterPro" id="IPR002401">
    <property type="entry name" value="Cyt_P450_E_grp-I"/>
</dbReference>
<evidence type="ECO:0000256" key="3">
    <source>
        <dbReference type="RuleBase" id="RU000461"/>
    </source>
</evidence>
<accession>A0A2U1P7T4</accession>
<evidence type="ECO:0000256" key="4">
    <source>
        <dbReference type="SAM" id="Phobius"/>
    </source>
</evidence>